<dbReference type="Pfam" id="PF18457">
    <property type="entry name" value="PUD1_2"/>
    <property type="match status" value="1"/>
</dbReference>
<dbReference type="AlphaFoldDB" id="A0A0F7ZV51"/>
<name>A0A0F7ZV51_9HYPO</name>
<proteinExistence type="predicted"/>
<organism evidence="2 3">
    <name type="scientific">Hirsutella minnesotensis 3608</name>
    <dbReference type="NCBI Taxonomy" id="1043627"/>
    <lineage>
        <taxon>Eukaryota</taxon>
        <taxon>Fungi</taxon>
        <taxon>Dikarya</taxon>
        <taxon>Ascomycota</taxon>
        <taxon>Pezizomycotina</taxon>
        <taxon>Sordariomycetes</taxon>
        <taxon>Hypocreomycetidae</taxon>
        <taxon>Hypocreales</taxon>
        <taxon>Ophiocordycipitaceae</taxon>
        <taxon>Hirsutella</taxon>
    </lineage>
</organism>
<dbReference type="Proteomes" id="UP000054481">
    <property type="component" value="Unassembled WGS sequence"/>
</dbReference>
<dbReference type="EMBL" id="KQ030513">
    <property type="protein sequence ID" value="KJZ76003.1"/>
    <property type="molecule type" value="Genomic_DNA"/>
</dbReference>
<accession>A0A0F7ZV51</accession>
<gene>
    <name evidence="2" type="ORF">HIM_04459</name>
</gene>
<dbReference type="InterPro" id="IPR041157">
    <property type="entry name" value="PUD1/2"/>
</dbReference>
<dbReference type="Gene3D" id="2.60.40.3820">
    <property type="match status" value="2"/>
</dbReference>
<keyword evidence="3" id="KW-1185">Reference proteome</keyword>
<protein>
    <recommendedName>
        <fullName evidence="1">Up-regulated in Daf-2 domain-containing protein</fullName>
    </recommendedName>
</protein>
<dbReference type="OrthoDB" id="5785880at2759"/>
<evidence type="ECO:0000259" key="1">
    <source>
        <dbReference type="Pfam" id="PF18457"/>
    </source>
</evidence>
<evidence type="ECO:0000313" key="2">
    <source>
        <dbReference type="EMBL" id="KJZ76003.1"/>
    </source>
</evidence>
<reference evidence="2 3" key="1">
    <citation type="journal article" date="2014" name="Genome Biol. Evol.">
        <title>Comparative genomics and transcriptomics analyses reveal divergent lifestyle features of nematode endoparasitic fungus Hirsutella minnesotensis.</title>
        <authorList>
            <person name="Lai Y."/>
            <person name="Liu K."/>
            <person name="Zhang X."/>
            <person name="Zhang X."/>
            <person name="Li K."/>
            <person name="Wang N."/>
            <person name="Shu C."/>
            <person name="Wu Y."/>
            <person name="Wang C."/>
            <person name="Bushley K.E."/>
            <person name="Xiang M."/>
            <person name="Liu X."/>
        </authorList>
    </citation>
    <scope>NUCLEOTIDE SEQUENCE [LARGE SCALE GENOMIC DNA]</scope>
    <source>
        <strain evidence="2 3">3608</strain>
    </source>
</reference>
<sequence length="173" mass="18721">MFDWPVIKPGETTSTTSLVDYHTGFATTGQDWWFISWYNEDGTKLYYSSPNNFRGFIDVFEKAAPTILAQVSKTAAKAGAVAAGTGPFGAILAGKAASTLAKATAKLVFNDESTVGFKKHYLTDKDNVAHKGFVTITINKDMTMEIASPSGTSKTVYKLDPKKTFKMAKKLAG</sequence>
<feature type="domain" description="Up-regulated in Daf-2" evidence="1">
    <location>
        <begin position="3"/>
        <end position="157"/>
    </location>
</feature>
<evidence type="ECO:0000313" key="3">
    <source>
        <dbReference type="Proteomes" id="UP000054481"/>
    </source>
</evidence>